<dbReference type="PROSITE" id="PS00211">
    <property type="entry name" value="ABC_TRANSPORTER_1"/>
    <property type="match status" value="1"/>
</dbReference>
<dbReference type="AlphaFoldDB" id="J1GY71"/>
<proteinExistence type="inferred from homology"/>
<dbReference type="GO" id="GO:0016887">
    <property type="term" value="F:ATP hydrolysis activity"/>
    <property type="evidence" value="ECO:0007669"/>
    <property type="project" value="InterPro"/>
</dbReference>
<dbReference type="Pfam" id="PF00005">
    <property type="entry name" value="ABC_tran"/>
    <property type="match status" value="1"/>
</dbReference>
<keyword evidence="2" id="KW-0813">Transport</keyword>
<evidence type="ECO:0000259" key="6">
    <source>
        <dbReference type="PROSITE" id="PS50893"/>
    </source>
</evidence>
<evidence type="ECO:0000256" key="2">
    <source>
        <dbReference type="ARBA" id="ARBA00022448"/>
    </source>
</evidence>
<dbReference type="SMART" id="SM00382">
    <property type="entry name" value="AAA"/>
    <property type="match status" value="1"/>
</dbReference>
<comment type="similarity">
    <text evidence="1">Belongs to the ABC transporter superfamily.</text>
</comment>
<evidence type="ECO:0000313" key="7">
    <source>
        <dbReference type="EMBL" id="EJF37878.1"/>
    </source>
</evidence>
<dbReference type="GO" id="GO:0005524">
    <property type="term" value="F:ATP binding"/>
    <property type="evidence" value="ECO:0007669"/>
    <property type="project" value="UniProtKB-KW"/>
</dbReference>
<dbReference type="Gene3D" id="3.40.50.300">
    <property type="entry name" value="P-loop containing nucleotide triphosphate hydrolases"/>
    <property type="match status" value="1"/>
</dbReference>
<dbReference type="PROSITE" id="PS50893">
    <property type="entry name" value="ABC_TRANSPORTER_2"/>
    <property type="match status" value="1"/>
</dbReference>
<keyword evidence="8" id="KW-1185">Reference proteome</keyword>
<accession>J1GY71</accession>
<sequence length="346" mass="37445">MTPAVTRPGPVLRTRSLTKRYRGGTAVENLDVRLERGRIYGLIGRNGAGKTTLMRMACGLVTPTDGEIELFGHPARPGSGPAQDDLRRLGCLIEAPGLELRMSARDNLHLHRIIRGIPSPTLEDELLGLVGLADAGGKRVGEFSLGMRQRLGIAVALVAGPELLVLDEPVNGLDPVGVVEVRRLLSELSRERGTTILVSSHNLPELYQTATDYLIVDRGRLCRALSHAELAERCSRRLTLRCSDAPGLVRALEEMGAGRLSVLEDGTVRLLDPPSDREALVRGLVARDLVPTTIAEEGQSLEEYFLSVIGSDPRSGEGTEDIPPPAGGRRSDPREEEESRDQSAAR</sequence>
<feature type="region of interest" description="Disordered" evidence="5">
    <location>
        <begin position="307"/>
        <end position="346"/>
    </location>
</feature>
<name>J1GY71_9ACTO</name>
<dbReference type="PANTHER" id="PTHR43335">
    <property type="entry name" value="ABC TRANSPORTER, ATP-BINDING PROTEIN"/>
    <property type="match status" value="1"/>
</dbReference>
<evidence type="ECO:0000256" key="5">
    <source>
        <dbReference type="SAM" id="MobiDB-lite"/>
    </source>
</evidence>
<evidence type="ECO:0000256" key="1">
    <source>
        <dbReference type="ARBA" id="ARBA00005417"/>
    </source>
</evidence>
<organism evidence="7 8">
    <name type="scientific">Actinomyces massiliensis F0489</name>
    <dbReference type="NCBI Taxonomy" id="1125718"/>
    <lineage>
        <taxon>Bacteria</taxon>
        <taxon>Bacillati</taxon>
        <taxon>Actinomycetota</taxon>
        <taxon>Actinomycetes</taxon>
        <taxon>Actinomycetales</taxon>
        <taxon>Actinomycetaceae</taxon>
        <taxon>Actinomyces</taxon>
    </lineage>
</organism>
<dbReference type="InterPro" id="IPR003439">
    <property type="entry name" value="ABC_transporter-like_ATP-bd"/>
</dbReference>
<dbReference type="PANTHER" id="PTHR43335:SF8">
    <property type="entry name" value="ABC TRANSPORTER, ATP-BINDING PROTEIN"/>
    <property type="match status" value="1"/>
</dbReference>
<dbReference type="InterPro" id="IPR027417">
    <property type="entry name" value="P-loop_NTPase"/>
</dbReference>
<dbReference type="InterPro" id="IPR017871">
    <property type="entry name" value="ABC_transporter-like_CS"/>
</dbReference>
<gene>
    <name evidence="7" type="ORF">HMPREF1318_2825</name>
</gene>
<dbReference type="RefSeq" id="WP_008733295.1">
    <property type="nucleotide sequence ID" value="NZ_AKFT01000199.1"/>
</dbReference>
<feature type="domain" description="ABC transporter" evidence="6">
    <location>
        <begin position="12"/>
        <end position="243"/>
    </location>
</feature>
<evidence type="ECO:0000313" key="8">
    <source>
        <dbReference type="Proteomes" id="UP000002941"/>
    </source>
</evidence>
<comment type="caution">
    <text evidence="7">The sequence shown here is derived from an EMBL/GenBank/DDBJ whole genome shotgun (WGS) entry which is preliminary data.</text>
</comment>
<dbReference type="eggNOG" id="COG1131">
    <property type="taxonomic scope" value="Bacteria"/>
</dbReference>
<dbReference type="PATRIC" id="fig|1125718.3.peg.2559"/>
<evidence type="ECO:0000256" key="4">
    <source>
        <dbReference type="ARBA" id="ARBA00022840"/>
    </source>
</evidence>
<dbReference type="OrthoDB" id="9804819at2"/>
<dbReference type="InterPro" id="IPR003593">
    <property type="entry name" value="AAA+_ATPase"/>
</dbReference>
<dbReference type="EMBL" id="AKFT01000199">
    <property type="protein sequence ID" value="EJF37878.1"/>
    <property type="molecule type" value="Genomic_DNA"/>
</dbReference>
<keyword evidence="3" id="KW-0547">Nucleotide-binding</keyword>
<dbReference type="SUPFAM" id="SSF52540">
    <property type="entry name" value="P-loop containing nucleoside triphosphate hydrolases"/>
    <property type="match status" value="1"/>
</dbReference>
<dbReference type="Proteomes" id="UP000002941">
    <property type="component" value="Unassembled WGS sequence"/>
</dbReference>
<protein>
    <submittedName>
        <fullName evidence="7">ABC transporter, ATP-binding protein</fullName>
    </submittedName>
</protein>
<keyword evidence="4 7" id="KW-0067">ATP-binding</keyword>
<evidence type="ECO:0000256" key="3">
    <source>
        <dbReference type="ARBA" id="ARBA00022741"/>
    </source>
</evidence>
<reference evidence="7 8" key="1">
    <citation type="submission" date="2012-05" db="EMBL/GenBank/DDBJ databases">
        <authorList>
            <person name="Harkins D.M."/>
            <person name="Madupu R."/>
            <person name="Durkin A.S."/>
            <person name="Torralba M."/>
            <person name="Methe B."/>
            <person name="Sutton G.G."/>
            <person name="Nelson K.E."/>
        </authorList>
    </citation>
    <scope>NUCLEOTIDE SEQUENCE [LARGE SCALE GENOMIC DNA]</scope>
    <source>
        <strain evidence="7 8">F0489</strain>
    </source>
</reference>